<dbReference type="OrthoDB" id="3512457at2"/>
<keyword evidence="2" id="KW-1185">Reference proteome</keyword>
<dbReference type="EMBL" id="RBAH01000001">
    <property type="protein sequence ID" value="RKN86611.1"/>
    <property type="molecule type" value="Genomic_DNA"/>
</dbReference>
<accession>A0A3B0CQI6</accession>
<dbReference type="Proteomes" id="UP000282311">
    <property type="component" value="Unassembled WGS sequence"/>
</dbReference>
<keyword evidence="1" id="KW-0378">Hydrolase</keyword>
<organism evidence="1 2">
    <name type="scientific">Paenibacillus ginsengarvi</name>
    <dbReference type="NCBI Taxonomy" id="400777"/>
    <lineage>
        <taxon>Bacteria</taxon>
        <taxon>Bacillati</taxon>
        <taxon>Bacillota</taxon>
        <taxon>Bacilli</taxon>
        <taxon>Bacillales</taxon>
        <taxon>Paenibacillaceae</taxon>
        <taxon>Paenibacillus</taxon>
    </lineage>
</organism>
<dbReference type="SUPFAM" id="SSF53474">
    <property type="entry name" value="alpha/beta-Hydrolases"/>
    <property type="match status" value="1"/>
</dbReference>
<evidence type="ECO:0000313" key="2">
    <source>
        <dbReference type="Proteomes" id="UP000282311"/>
    </source>
</evidence>
<dbReference type="InterPro" id="IPR029058">
    <property type="entry name" value="AB_hydrolase_fold"/>
</dbReference>
<comment type="caution">
    <text evidence="1">The sequence shown here is derived from an EMBL/GenBank/DDBJ whole genome shotgun (WGS) entry which is preliminary data.</text>
</comment>
<dbReference type="GO" id="GO:0016787">
    <property type="term" value="F:hydrolase activity"/>
    <property type="evidence" value="ECO:0007669"/>
    <property type="project" value="UniProtKB-KW"/>
</dbReference>
<gene>
    <name evidence="1" type="ORF">D7M11_01205</name>
</gene>
<evidence type="ECO:0000313" key="1">
    <source>
        <dbReference type="EMBL" id="RKN86611.1"/>
    </source>
</evidence>
<reference evidence="1 2" key="1">
    <citation type="journal article" date="2007" name="Int. J. Syst. Evol. Microbiol.">
        <title>Paenibacillus ginsengarvi sp. nov., isolated from soil from ginseng cultivation.</title>
        <authorList>
            <person name="Yoon M.H."/>
            <person name="Ten L.N."/>
            <person name="Im W.T."/>
        </authorList>
    </citation>
    <scope>NUCLEOTIDE SEQUENCE [LARGE SCALE GENOMIC DNA]</scope>
    <source>
        <strain evidence="1 2">KCTC 13059</strain>
    </source>
</reference>
<protein>
    <submittedName>
        <fullName evidence="1">Alpha/beta hydrolase</fullName>
    </submittedName>
</protein>
<dbReference type="RefSeq" id="WP_120745317.1">
    <property type="nucleotide sequence ID" value="NZ_RBAH01000001.1"/>
</dbReference>
<sequence length="285" mass="31264">MIEVTMHDGTNINVDIQGKGQALLLPVNPKPAEGAQAEELKKWGVDPSLGKTLIDGLKDRYRVIAFDYEGHVILNPKPDSLTPEQLSNDFLAIADRAGAERFAYYGYSWLALAGLQLALRTNRLSALIMGGFPPIGGPYREMLKVTTATYAMATANQGTYGPSYSPEQADEFDWSTVEVTMSEAQTKQFVTLYESLQSFDDSAIQHLLRCPRLCFAGSADRIEYGEKWGDVTVDIAGPLLKTRGRLIEAGWDVALLDGLDHTSAMQPVNVLPLIRPWLDSKPTAG</sequence>
<name>A0A3B0CQI6_9BACL</name>
<dbReference type="AlphaFoldDB" id="A0A3B0CQI6"/>
<proteinExistence type="predicted"/>
<dbReference type="Gene3D" id="3.40.50.1820">
    <property type="entry name" value="alpha/beta hydrolase"/>
    <property type="match status" value="1"/>
</dbReference>